<evidence type="ECO:0000313" key="16">
    <source>
        <dbReference type="Proteomes" id="UP000001307"/>
    </source>
</evidence>
<evidence type="ECO:0000256" key="6">
    <source>
        <dbReference type="ARBA" id="ARBA00022826"/>
    </source>
</evidence>
<evidence type="ECO:0000256" key="5">
    <source>
        <dbReference type="ARBA" id="ARBA00022692"/>
    </source>
</evidence>
<organism evidence="15">
    <name type="scientific">Oikopleura dioica</name>
    <name type="common">Tunicate</name>
    <dbReference type="NCBI Taxonomy" id="34765"/>
    <lineage>
        <taxon>Eukaryota</taxon>
        <taxon>Metazoa</taxon>
        <taxon>Chordata</taxon>
        <taxon>Tunicata</taxon>
        <taxon>Appendicularia</taxon>
        <taxon>Copelata</taxon>
        <taxon>Oikopleuridae</taxon>
        <taxon>Oikopleura</taxon>
    </lineage>
</organism>
<accession>E4WSK4</accession>
<comment type="subcellular location">
    <subcellularLocation>
        <location evidence="1">Endomembrane system</location>
        <topology evidence="1">Multi-pass membrane protein</topology>
    </subcellularLocation>
</comment>
<feature type="transmembrane region" description="Helical" evidence="14">
    <location>
        <begin position="47"/>
        <end position="67"/>
    </location>
</feature>
<evidence type="ECO:0000256" key="13">
    <source>
        <dbReference type="SAM" id="MobiDB-lite"/>
    </source>
</evidence>
<name>E4WSK4_OIKDI</name>
<dbReference type="GO" id="GO:0016020">
    <property type="term" value="C:membrane"/>
    <property type="evidence" value="ECO:0007669"/>
    <property type="project" value="InterPro"/>
</dbReference>
<reference evidence="15" key="1">
    <citation type="journal article" date="2010" name="Science">
        <title>Plasticity of animal genome architecture unmasked by rapid evolution of a pelagic tunicate.</title>
        <authorList>
            <person name="Denoeud F."/>
            <person name="Henriet S."/>
            <person name="Mungpakdee S."/>
            <person name="Aury J.M."/>
            <person name="Da Silva C."/>
            <person name="Brinkmann H."/>
            <person name="Mikhaleva J."/>
            <person name="Olsen L.C."/>
            <person name="Jubin C."/>
            <person name="Canestro C."/>
            <person name="Bouquet J.M."/>
            <person name="Danks G."/>
            <person name="Poulain J."/>
            <person name="Campsteijn C."/>
            <person name="Adamski M."/>
            <person name="Cross I."/>
            <person name="Yadetie F."/>
            <person name="Muffato M."/>
            <person name="Louis A."/>
            <person name="Butcher S."/>
            <person name="Tsagkogeorga G."/>
            <person name="Konrad A."/>
            <person name="Singh S."/>
            <person name="Jensen M.F."/>
            <person name="Cong E.H."/>
            <person name="Eikeseth-Otteraa H."/>
            <person name="Noel B."/>
            <person name="Anthouard V."/>
            <person name="Porcel B.M."/>
            <person name="Kachouri-Lafond R."/>
            <person name="Nishino A."/>
            <person name="Ugolini M."/>
            <person name="Chourrout P."/>
            <person name="Nishida H."/>
            <person name="Aasland R."/>
            <person name="Huzurbazar S."/>
            <person name="Westhof E."/>
            <person name="Delsuc F."/>
            <person name="Lehrach H."/>
            <person name="Reinhardt R."/>
            <person name="Weissenbach J."/>
            <person name="Roy S.W."/>
            <person name="Artiguenave F."/>
            <person name="Postlethwait J.H."/>
            <person name="Manak J.R."/>
            <person name="Thompson E.M."/>
            <person name="Jaillon O."/>
            <person name="Du Pasquier L."/>
            <person name="Boudinot P."/>
            <person name="Liberles D.A."/>
            <person name="Volff J.N."/>
            <person name="Philippe H."/>
            <person name="Lenhard B."/>
            <person name="Roest Crollius H."/>
            <person name="Wincker P."/>
            <person name="Chourrout D."/>
        </authorList>
    </citation>
    <scope>NUCLEOTIDE SEQUENCE [LARGE SCALE GENOMIC DNA]</scope>
</reference>
<feature type="transmembrane region" description="Helical" evidence="14">
    <location>
        <begin position="141"/>
        <end position="162"/>
    </location>
</feature>
<keyword evidence="16" id="KW-1185">Reference proteome</keyword>
<sequence>MEQLLEVGAEESWRVINNYGFYLDICHFSIALMGAKKKLGSTAREKPLISAGVSIFACFLSGFTLNFLCGLPILGSLQATTTLYLVAVLWILMNFIMPDIFDKIFNFPPVLIVLVAGKELLRNKKIYGSIDKALKIYPESFHIVALLGLVGCAAGGALMHYLTALQNKSFTGNQKPALATKFSVIFSIFHTCVAMKIPFLGWLPSRAEVCFIQFSVVAPILIAEKFGLVMDPFQPFQNILYKFFVSMGDETDAVEKSQPTPVKTSSKKTKKSKKE</sequence>
<dbReference type="PANTHER" id="PTHR12454">
    <property type="entry name" value="TRIMERIC INTRACELLULAR CATION CHANNEL"/>
    <property type="match status" value="1"/>
</dbReference>
<feature type="transmembrane region" description="Helical" evidence="14">
    <location>
        <begin position="19"/>
        <end position="35"/>
    </location>
</feature>
<comment type="similarity">
    <text evidence="2">Belongs to the TMEM38 family.</text>
</comment>
<dbReference type="Proteomes" id="UP000001307">
    <property type="component" value="Unassembled WGS sequence"/>
</dbReference>
<keyword evidence="6" id="KW-0631">Potassium channel</keyword>
<comment type="subunit">
    <text evidence="12">Homotrimer; conformation seems to be controled by binding to diacylglycerol (DAG).</text>
</comment>
<keyword evidence="5 14" id="KW-0812">Transmembrane</keyword>
<feature type="transmembrane region" description="Helical" evidence="14">
    <location>
        <begin position="73"/>
        <end position="92"/>
    </location>
</feature>
<feature type="transmembrane region" description="Helical" evidence="14">
    <location>
        <begin position="182"/>
        <end position="203"/>
    </location>
</feature>
<evidence type="ECO:0000256" key="1">
    <source>
        <dbReference type="ARBA" id="ARBA00004127"/>
    </source>
</evidence>
<protein>
    <submittedName>
        <fullName evidence="15">Uncharacterized protein</fullName>
    </submittedName>
</protein>
<evidence type="ECO:0000256" key="12">
    <source>
        <dbReference type="ARBA" id="ARBA00047059"/>
    </source>
</evidence>
<evidence type="ECO:0000256" key="10">
    <source>
        <dbReference type="ARBA" id="ARBA00023136"/>
    </source>
</evidence>
<feature type="compositionally biased region" description="Basic residues" evidence="13">
    <location>
        <begin position="265"/>
        <end position="275"/>
    </location>
</feature>
<keyword evidence="11" id="KW-0407">Ion channel</keyword>
<dbReference type="AlphaFoldDB" id="E4WSK4"/>
<keyword evidence="9" id="KW-0406">Ion transport</keyword>
<dbReference type="EMBL" id="FN653015">
    <property type="protein sequence ID" value="CBY20737.1"/>
    <property type="molecule type" value="Genomic_DNA"/>
</dbReference>
<keyword evidence="4" id="KW-0633">Potassium transport</keyword>
<dbReference type="PANTHER" id="PTHR12454:SF11">
    <property type="entry name" value="GH25683P"/>
    <property type="match status" value="1"/>
</dbReference>
<keyword evidence="3" id="KW-0813">Transport</keyword>
<dbReference type="GO" id="GO:0005267">
    <property type="term" value="F:potassium channel activity"/>
    <property type="evidence" value="ECO:0007669"/>
    <property type="project" value="UniProtKB-KW"/>
</dbReference>
<dbReference type="Pfam" id="PF05197">
    <property type="entry name" value="TRIC"/>
    <property type="match status" value="1"/>
</dbReference>
<proteinExistence type="inferred from homology"/>
<dbReference type="InterPro" id="IPR007866">
    <property type="entry name" value="TRIC_channel"/>
</dbReference>
<feature type="region of interest" description="Disordered" evidence="13">
    <location>
        <begin position="252"/>
        <end position="275"/>
    </location>
</feature>
<gene>
    <name evidence="15" type="ORF">GSOID_T00000741001</name>
</gene>
<dbReference type="OrthoDB" id="10094186at2759"/>
<dbReference type="GO" id="GO:0042802">
    <property type="term" value="F:identical protein binding"/>
    <property type="evidence" value="ECO:0007669"/>
    <property type="project" value="InterPro"/>
</dbReference>
<evidence type="ECO:0000256" key="9">
    <source>
        <dbReference type="ARBA" id="ARBA00023065"/>
    </source>
</evidence>
<keyword evidence="7" id="KW-0630">Potassium</keyword>
<evidence type="ECO:0000256" key="3">
    <source>
        <dbReference type="ARBA" id="ARBA00022448"/>
    </source>
</evidence>
<evidence type="ECO:0000256" key="4">
    <source>
        <dbReference type="ARBA" id="ARBA00022538"/>
    </source>
</evidence>
<keyword evidence="8 14" id="KW-1133">Transmembrane helix</keyword>
<dbReference type="GO" id="GO:0012505">
    <property type="term" value="C:endomembrane system"/>
    <property type="evidence" value="ECO:0007669"/>
    <property type="project" value="UniProtKB-SubCell"/>
</dbReference>
<dbReference type="InParanoid" id="E4WSK4"/>
<evidence type="ECO:0000256" key="8">
    <source>
        <dbReference type="ARBA" id="ARBA00022989"/>
    </source>
</evidence>
<evidence type="ECO:0000256" key="14">
    <source>
        <dbReference type="SAM" id="Phobius"/>
    </source>
</evidence>
<evidence type="ECO:0000256" key="11">
    <source>
        <dbReference type="ARBA" id="ARBA00023303"/>
    </source>
</evidence>
<evidence type="ECO:0000256" key="2">
    <source>
        <dbReference type="ARBA" id="ARBA00005766"/>
    </source>
</evidence>
<keyword evidence="10 14" id="KW-0472">Membrane</keyword>
<evidence type="ECO:0000313" key="15">
    <source>
        <dbReference type="EMBL" id="CBY20737.1"/>
    </source>
</evidence>
<evidence type="ECO:0000256" key="7">
    <source>
        <dbReference type="ARBA" id="ARBA00022958"/>
    </source>
</evidence>